<sequence length="48" mass="5365">MTYCSDDLLNSNFYIIVVPTPIDSKNKPDLSCLFSATETIARKLKKGI</sequence>
<accession>A0A2V4E3V0</accession>
<organism evidence="1 2">
    <name type="scientific">Gilliamella apicola</name>
    <dbReference type="NCBI Taxonomy" id="1196095"/>
    <lineage>
        <taxon>Bacteria</taxon>
        <taxon>Pseudomonadati</taxon>
        <taxon>Pseudomonadota</taxon>
        <taxon>Gammaproteobacteria</taxon>
        <taxon>Orbales</taxon>
        <taxon>Orbaceae</taxon>
        <taxon>Gilliamella</taxon>
    </lineage>
</organism>
<keyword evidence="2" id="KW-1185">Reference proteome</keyword>
<reference evidence="1 2" key="1">
    <citation type="submission" date="2018-05" db="EMBL/GenBank/DDBJ databases">
        <title>Reference genomes for bee gut microbiota database.</title>
        <authorList>
            <person name="Ellegaard K.M."/>
        </authorList>
    </citation>
    <scope>NUCLEOTIDE SEQUENCE [LARGE SCALE GENOMIC DNA]</scope>
    <source>
        <strain evidence="1 2">ESL0182</strain>
    </source>
</reference>
<evidence type="ECO:0000313" key="2">
    <source>
        <dbReference type="Proteomes" id="UP000247932"/>
    </source>
</evidence>
<dbReference type="Proteomes" id="UP000247932">
    <property type="component" value="Unassembled WGS sequence"/>
</dbReference>
<proteinExistence type="predicted"/>
<evidence type="ECO:0000313" key="1">
    <source>
        <dbReference type="EMBL" id="PXZ07922.1"/>
    </source>
</evidence>
<comment type="caution">
    <text evidence="1">The sequence shown here is derived from an EMBL/GenBank/DDBJ whole genome shotgun (WGS) entry which is preliminary data.</text>
</comment>
<name>A0A2V4E3V0_9GAMM</name>
<protein>
    <submittedName>
        <fullName evidence="1">Uncharacterized protein</fullName>
    </submittedName>
</protein>
<dbReference type="AlphaFoldDB" id="A0A2V4E3V0"/>
<dbReference type="Gene3D" id="3.40.50.720">
    <property type="entry name" value="NAD(P)-binding Rossmann-like Domain"/>
    <property type="match status" value="1"/>
</dbReference>
<dbReference type="EMBL" id="QGLR01000008">
    <property type="protein sequence ID" value="PXZ07922.1"/>
    <property type="molecule type" value="Genomic_DNA"/>
</dbReference>
<gene>
    <name evidence="1" type="ORF">DKK70_04500</name>
</gene>
<dbReference type="OrthoDB" id="9803238at2"/>